<feature type="region of interest" description="Disordered" evidence="1">
    <location>
        <begin position="1"/>
        <end position="60"/>
    </location>
</feature>
<accession>A0ABN3P722</accession>
<evidence type="ECO:0000313" key="3">
    <source>
        <dbReference type="Proteomes" id="UP001501095"/>
    </source>
</evidence>
<organism evidence="2 3">
    <name type="scientific">Streptomyces levis</name>
    <dbReference type="NCBI Taxonomy" id="285566"/>
    <lineage>
        <taxon>Bacteria</taxon>
        <taxon>Bacillati</taxon>
        <taxon>Actinomycetota</taxon>
        <taxon>Actinomycetes</taxon>
        <taxon>Kitasatosporales</taxon>
        <taxon>Streptomycetaceae</taxon>
        <taxon>Streptomyces</taxon>
    </lineage>
</organism>
<dbReference type="Proteomes" id="UP001501095">
    <property type="component" value="Unassembled WGS sequence"/>
</dbReference>
<keyword evidence="3" id="KW-1185">Reference proteome</keyword>
<sequence length="60" mass="6042">MIKARKGGGIKTVDSSVGSGADELDMERDAGLGTGAGRPALAVPQAPPTVWQAPPAVWQA</sequence>
<proteinExistence type="predicted"/>
<evidence type="ECO:0000313" key="2">
    <source>
        <dbReference type="EMBL" id="GAA2563268.1"/>
    </source>
</evidence>
<gene>
    <name evidence="2" type="ORF">GCM10010423_77900</name>
</gene>
<reference evidence="2 3" key="1">
    <citation type="journal article" date="2019" name="Int. J. Syst. Evol. Microbiol.">
        <title>The Global Catalogue of Microorganisms (GCM) 10K type strain sequencing project: providing services to taxonomists for standard genome sequencing and annotation.</title>
        <authorList>
            <consortium name="The Broad Institute Genomics Platform"/>
            <consortium name="The Broad Institute Genome Sequencing Center for Infectious Disease"/>
            <person name="Wu L."/>
            <person name="Ma J."/>
        </authorList>
    </citation>
    <scope>NUCLEOTIDE SEQUENCE [LARGE SCALE GENOMIC DNA]</scope>
    <source>
        <strain evidence="2 3">JCM 6924</strain>
    </source>
</reference>
<dbReference type="EMBL" id="BAAATM010000035">
    <property type="protein sequence ID" value="GAA2563268.1"/>
    <property type="molecule type" value="Genomic_DNA"/>
</dbReference>
<protein>
    <submittedName>
        <fullName evidence="2">Uncharacterized protein</fullName>
    </submittedName>
</protein>
<name>A0ABN3P722_9ACTN</name>
<evidence type="ECO:0000256" key="1">
    <source>
        <dbReference type="SAM" id="MobiDB-lite"/>
    </source>
</evidence>
<comment type="caution">
    <text evidence="2">The sequence shown here is derived from an EMBL/GenBank/DDBJ whole genome shotgun (WGS) entry which is preliminary data.</text>
</comment>